<dbReference type="GO" id="GO:0003677">
    <property type="term" value="F:DNA binding"/>
    <property type="evidence" value="ECO:0007669"/>
    <property type="project" value="InterPro"/>
</dbReference>
<dbReference type="EMBL" id="BDUD01000001">
    <property type="protein sequence ID" value="GBG21367.1"/>
    <property type="molecule type" value="Genomic_DNA"/>
</dbReference>
<dbReference type="EMBL" id="BDUD01000001">
    <property type="protein sequence ID" value="GBG19488.1"/>
    <property type="molecule type" value="Genomic_DNA"/>
</dbReference>
<dbReference type="Proteomes" id="UP000245124">
    <property type="component" value="Unassembled WGS sequence"/>
</dbReference>
<evidence type="ECO:0000313" key="9">
    <source>
        <dbReference type="EMBL" id="GBG19488.1"/>
    </source>
</evidence>
<dbReference type="NCBIfam" id="NF033520">
    <property type="entry name" value="transpos_IS982"/>
    <property type="match status" value="1"/>
</dbReference>
<dbReference type="EMBL" id="BDUD01000001">
    <property type="protein sequence ID" value="GBG21502.1"/>
    <property type="molecule type" value="Genomic_DNA"/>
</dbReference>
<name>A0A2R5FPS9_NOSCO</name>
<dbReference type="EMBL" id="BDUD01000001">
    <property type="protein sequence ID" value="GBG16656.1"/>
    <property type="molecule type" value="Genomic_DNA"/>
</dbReference>
<dbReference type="EMBL" id="BDUD01000001">
    <property type="protein sequence ID" value="GBG18708.1"/>
    <property type="molecule type" value="Genomic_DNA"/>
</dbReference>
<evidence type="ECO:0000313" key="17">
    <source>
        <dbReference type="EMBL" id="GBG21613.1"/>
    </source>
</evidence>
<evidence type="ECO:0000313" key="14">
    <source>
        <dbReference type="EMBL" id="GBG21367.1"/>
    </source>
</evidence>
<evidence type="ECO:0000313" key="18">
    <source>
        <dbReference type="EMBL" id="GBG22285.1"/>
    </source>
</evidence>
<dbReference type="EMBL" id="BDUD01000001">
    <property type="protein sequence ID" value="GBG17846.1"/>
    <property type="molecule type" value="Genomic_DNA"/>
</dbReference>
<evidence type="ECO:0000313" key="5">
    <source>
        <dbReference type="EMBL" id="GBG16970.1"/>
    </source>
</evidence>
<evidence type="ECO:0000313" key="3">
    <source>
        <dbReference type="EMBL" id="GBG16566.1"/>
    </source>
</evidence>
<evidence type="ECO:0000313" key="6">
    <source>
        <dbReference type="EMBL" id="GBG17673.1"/>
    </source>
</evidence>
<evidence type="ECO:0000313" key="4">
    <source>
        <dbReference type="EMBL" id="GBG16656.1"/>
    </source>
</evidence>
<proteinExistence type="predicted"/>
<dbReference type="EMBL" id="BDUD01000001">
    <property type="protein sequence ID" value="GBG22285.1"/>
    <property type="molecule type" value="Genomic_DNA"/>
</dbReference>
<dbReference type="EMBL" id="BDUD01000001">
    <property type="protein sequence ID" value="GBG19548.1"/>
    <property type="molecule type" value="Genomic_DNA"/>
</dbReference>
<dbReference type="OrthoDB" id="2187339at2"/>
<dbReference type="EMBL" id="BDUD01000001">
    <property type="protein sequence ID" value="GBG20427.1"/>
    <property type="molecule type" value="Genomic_DNA"/>
</dbReference>
<dbReference type="EMBL" id="BDUD01000001">
    <property type="protein sequence ID" value="GBG20599.1"/>
    <property type="molecule type" value="Genomic_DNA"/>
</dbReference>
<evidence type="ECO:0000313" key="7">
    <source>
        <dbReference type="EMBL" id="GBG17846.1"/>
    </source>
</evidence>
<evidence type="ECO:0000313" key="10">
    <source>
        <dbReference type="EMBL" id="GBG19548.1"/>
    </source>
</evidence>
<evidence type="ECO:0000259" key="1">
    <source>
        <dbReference type="Pfam" id="PF13612"/>
    </source>
</evidence>
<dbReference type="EMBL" id="BDUD01000001">
    <property type="protein sequence ID" value="GBG17673.1"/>
    <property type="molecule type" value="Genomic_DNA"/>
</dbReference>
<dbReference type="GO" id="GO:0006313">
    <property type="term" value="P:DNA transposition"/>
    <property type="evidence" value="ECO:0007669"/>
    <property type="project" value="InterPro"/>
</dbReference>
<dbReference type="EMBL" id="BDUD01000001">
    <property type="protein sequence ID" value="GBG16566.1"/>
    <property type="molecule type" value="Genomic_DNA"/>
</dbReference>
<dbReference type="EMBL" id="BDUD01000001">
    <property type="protein sequence ID" value="GBG21470.1"/>
    <property type="molecule type" value="Genomic_DNA"/>
</dbReference>
<accession>A0A2R5FPS9</accession>
<feature type="domain" description="Transposase DDE" evidence="1">
    <location>
        <begin position="103"/>
        <end position="240"/>
    </location>
</feature>
<dbReference type="GO" id="GO:0004803">
    <property type="term" value="F:transposase activity"/>
    <property type="evidence" value="ECO:0007669"/>
    <property type="project" value="InterPro"/>
</dbReference>
<dbReference type="EMBL" id="BDUD01000001">
    <property type="protein sequence ID" value="GBG22354.1"/>
    <property type="molecule type" value="Genomic_DNA"/>
</dbReference>
<evidence type="ECO:0000313" key="12">
    <source>
        <dbReference type="EMBL" id="GBG20437.1"/>
    </source>
</evidence>
<evidence type="ECO:0000313" key="13">
    <source>
        <dbReference type="EMBL" id="GBG20599.1"/>
    </source>
</evidence>
<dbReference type="EMBL" id="BDUD01000001">
    <property type="protein sequence ID" value="GBG21613.1"/>
    <property type="molecule type" value="Genomic_DNA"/>
</dbReference>
<dbReference type="InterPro" id="IPR025668">
    <property type="entry name" value="Tnp_DDE_dom"/>
</dbReference>
<protein>
    <submittedName>
        <fullName evidence="9">Transposase</fullName>
    </submittedName>
</protein>
<evidence type="ECO:0000313" key="15">
    <source>
        <dbReference type="EMBL" id="GBG21470.1"/>
    </source>
</evidence>
<sequence length="275" mass="31701">MLNEIISIYAIIDDLLKAIGHNEDCRREMNDAEIITTAITSAMFFNGNHSKACTYMKEHKLISNMLEKSRFNRRLHSVSMLINDLFHQVGMALKEISDSTEYLLDSFPVPICDNIRIFNVKIIQSAQYRGYIASKKRYFYGVRVQLLTTKNGIPVEFVFMPGSANDVRALNALPLNLPPGSEIYGDSAYTDYTIEDDLEQTSHISLKVMRKKNSKRQDQPWNQYIKQHTRHYIETVFSSITCVFPKSIHAVTYQGFLLKLQAFIFSFTLQQAFIE</sequence>
<evidence type="ECO:0000313" key="8">
    <source>
        <dbReference type="EMBL" id="GBG18708.1"/>
    </source>
</evidence>
<organism evidence="9 20">
    <name type="scientific">Nostoc commune NIES-4072</name>
    <dbReference type="NCBI Taxonomy" id="2005467"/>
    <lineage>
        <taxon>Bacteria</taxon>
        <taxon>Bacillati</taxon>
        <taxon>Cyanobacteriota</taxon>
        <taxon>Cyanophyceae</taxon>
        <taxon>Nostocales</taxon>
        <taxon>Nostocaceae</taxon>
        <taxon>Nostoc</taxon>
    </lineage>
</organism>
<gene>
    <name evidence="2" type="ORF">NIES4072_01600</name>
    <name evidence="3" type="ORF">NIES4072_02120</name>
    <name evidence="4" type="ORF">NIES4072_03020</name>
    <name evidence="5" type="ORF">NIES4072_06170</name>
    <name evidence="6" type="ORF">NIES4072_13340</name>
    <name evidence="7" type="ORF">NIES4072_15080</name>
    <name evidence="8" type="ORF">NIES4072_23730</name>
    <name evidence="9" type="ORF">NIES4072_31560</name>
    <name evidence="10" type="ORF">NIES4072_32160</name>
    <name evidence="11" type="ORF">NIES4072_41050</name>
    <name evidence="12" type="ORF">NIES4072_41150</name>
    <name evidence="13" type="ORF">NIES4072_42800</name>
    <name evidence="14" type="ORF">NIES4072_50510</name>
    <name evidence="15" type="ORF">NIES4072_51560</name>
    <name evidence="16" type="ORF">NIES4072_51880</name>
    <name evidence="17" type="ORF">NIES4072_53000</name>
    <name evidence="18" type="ORF">NIES4072_59930</name>
    <name evidence="19" type="ORF">NIES4072_60620</name>
</gene>
<dbReference type="EMBL" id="BDUD01000001">
    <property type="protein sequence ID" value="GBG16970.1"/>
    <property type="molecule type" value="Genomic_DNA"/>
</dbReference>
<evidence type="ECO:0000313" key="20">
    <source>
        <dbReference type="Proteomes" id="UP000245124"/>
    </source>
</evidence>
<evidence type="ECO:0000313" key="19">
    <source>
        <dbReference type="EMBL" id="GBG22354.1"/>
    </source>
</evidence>
<evidence type="ECO:0000313" key="11">
    <source>
        <dbReference type="EMBL" id="GBG20427.1"/>
    </source>
</evidence>
<dbReference type="EMBL" id="BDUD01000001">
    <property type="protein sequence ID" value="GBG20437.1"/>
    <property type="molecule type" value="Genomic_DNA"/>
</dbReference>
<reference evidence="9 20" key="1">
    <citation type="submission" date="2017-06" db="EMBL/GenBank/DDBJ databases">
        <title>Genome sequencing of cyanobaciteial culture collection at National Institute for Environmental Studies (NIES).</title>
        <authorList>
            <person name="Hirose Y."/>
            <person name="Shimura Y."/>
            <person name="Fujisawa T."/>
            <person name="Nakamura Y."/>
            <person name="Kawachi M."/>
        </authorList>
    </citation>
    <scope>NUCLEOTIDE SEQUENCE [LARGE SCALE GENOMIC DNA]</scope>
    <source>
        <strain evidence="9 20">NIES-4072</strain>
    </source>
</reference>
<dbReference type="RefSeq" id="WP_109006873.1">
    <property type="nucleotide sequence ID" value="NZ_BDUD01000001.1"/>
</dbReference>
<evidence type="ECO:0000313" key="16">
    <source>
        <dbReference type="EMBL" id="GBG21502.1"/>
    </source>
</evidence>
<keyword evidence="20" id="KW-1185">Reference proteome</keyword>
<dbReference type="EMBL" id="BDUD01000001">
    <property type="protein sequence ID" value="GBG16514.1"/>
    <property type="molecule type" value="Genomic_DNA"/>
</dbReference>
<comment type="caution">
    <text evidence="9">The sequence shown here is derived from an EMBL/GenBank/DDBJ whole genome shotgun (WGS) entry which is preliminary data.</text>
</comment>
<evidence type="ECO:0000313" key="2">
    <source>
        <dbReference type="EMBL" id="GBG16514.1"/>
    </source>
</evidence>
<dbReference type="AlphaFoldDB" id="A0A2R5FPS9"/>
<dbReference type="Pfam" id="PF13612">
    <property type="entry name" value="DDE_Tnp_1_3"/>
    <property type="match status" value="1"/>
</dbReference>